<dbReference type="InterPro" id="IPR054138">
    <property type="entry name" value="TUNAR"/>
</dbReference>
<dbReference type="Proteomes" id="UP001230051">
    <property type="component" value="Unassembled WGS sequence"/>
</dbReference>
<keyword evidence="3" id="KW-1185">Reference proteome</keyword>
<keyword evidence="1" id="KW-0472">Membrane</keyword>
<protein>
    <submittedName>
        <fullName evidence="2">Uncharacterized protein</fullName>
    </submittedName>
</protein>
<gene>
    <name evidence="2" type="ORF">AOXY_G6604</name>
</gene>
<evidence type="ECO:0000313" key="3">
    <source>
        <dbReference type="Proteomes" id="UP001230051"/>
    </source>
</evidence>
<feature type="transmembrane region" description="Helical" evidence="1">
    <location>
        <begin position="47"/>
        <end position="68"/>
    </location>
</feature>
<sequence length="72" mass="8305">MLDVILFLMRCRITTRVLVICYKMGTTVITIEDVKQLEEKEEKEESILAMLGIVGTILNLFVIVFVYIHTTL</sequence>
<organism evidence="2 3">
    <name type="scientific">Acipenser oxyrinchus oxyrinchus</name>
    <dbReference type="NCBI Taxonomy" id="40147"/>
    <lineage>
        <taxon>Eukaryota</taxon>
        <taxon>Metazoa</taxon>
        <taxon>Chordata</taxon>
        <taxon>Craniata</taxon>
        <taxon>Vertebrata</taxon>
        <taxon>Euteleostomi</taxon>
        <taxon>Actinopterygii</taxon>
        <taxon>Chondrostei</taxon>
        <taxon>Acipenseriformes</taxon>
        <taxon>Acipenseridae</taxon>
        <taxon>Acipenser</taxon>
    </lineage>
</organism>
<evidence type="ECO:0000256" key="1">
    <source>
        <dbReference type="SAM" id="Phobius"/>
    </source>
</evidence>
<accession>A0AAD8GC72</accession>
<dbReference type="Pfam" id="PF21954">
    <property type="entry name" value="TUNAR"/>
    <property type="match status" value="1"/>
</dbReference>
<proteinExistence type="predicted"/>
<keyword evidence="1" id="KW-0812">Transmembrane</keyword>
<reference evidence="2" key="1">
    <citation type="submission" date="2022-02" db="EMBL/GenBank/DDBJ databases">
        <title>Atlantic sturgeon de novo genome assembly.</title>
        <authorList>
            <person name="Stock M."/>
            <person name="Klopp C."/>
            <person name="Guiguen Y."/>
            <person name="Cabau C."/>
            <person name="Parinello H."/>
            <person name="Santidrian Yebra-Pimentel E."/>
            <person name="Kuhl H."/>
            <person name="Dirks R.P."/>
            <person name="Guessner J."/>
            <person name="Wuertz S."/>
            <person name="Du K."/>
            <person name="Schartl M."/>
        </authorList>
    </citation>
    <scope>NUCLEOTIDE SEQUENCE</scope>
    <source>
        <strain evidence="2">STURGEONOMICS-FGT-2020</strain>
        <tissue evidence="2">Whole blood</tissue>
    </source>
</reference>
<dbReference type="AlphaFoldDB" id="A0AAD8GC72"/>
<keyword evidence="1" id="KW-1133">Transmembrane helix</keyword>
<name>A0AAD8GC72_ACIOX</name>
<dbReference type="EMBL" id="JAGXEW010000005">
    <property type="protein sequence ID" value="KAK1171708.1"/>
    <property type="molecule type" value="Genomic_DNA"/>
</dbReference>
<comment type="caution">
    <text evidence="2">The sequence shown here is derived from an EMBL/GenBank/DDBJ whole genome shotgun (WGS) entry which is preliminary data.</text>
</comment>
<evidence type="ECO:0000313" key="2">
    <source>
        <dbReference type="EMBL" id="KAK1171708.1"/>
    </source>
</evidence>